<protein>
    <submittedName>
        <fullName evidence="1">Uncharacterized protein</fullName>
    </submittedName>
</protein>
<feature type="non-terminal residue" evidence="1">
    <location>
        <position position="73"/>
    </location>
</feature>
<dbReference type="Proteomes" id="UP001488838">
    <property type="component" value="Unassembled WGS sequence"/>
</dbReference>
<dbReference type="EMBL" id="JBBHLL010000368">
    <property type="protein sequence ID" value="KAK7804657.1"/>
    <property type="molecule type" value="Genomic_DNA"/>
</dbReference>
<sequence length="73" mass="7962">MRAVPYPGQMGELSFLSYGFAADAASGIWTTLQICERAPGMNWCSAPRCLRSNKIAEPQITFIGGLHTAEEIE</sequence>
<evidence type="ECO:0000313" key="1">
    <source>
        <dbReference type="EMBL" id="KAK7804657.1"/>
    </source>
</evidence>
<proteinExistence type="predicted"/>
<evidence type="ECO:0000313" key="2">
    <source>
        <dbReference type="Proteomes" id="UP001488838"/>
    </source>
</evidence>
<comment type="caution">
    <text evidence="1">The sequence shown here is derived from an EMBL/GenBank/DDBJ whole genome shotgun (WGS) entry which is preliminary data.</text>
</comment>
<gene>
    <name evidence="1" type="ORF">U0070_016170</name>
</gene>
<organism evidence="1 2">
    <name type="scientific">Myodes glareolus</name>
    <name type="common">Bank vole</name>
    <name type="synonym">Clethrionomys glareolus</name>
    <dbReference type="NCBI Taxonomy" id="447135"/>
    <lineage>
        <taxon>Eukaryota</taxon>
        <taxon>Metazoa</taxon>
        <taxon>Chordata</taxon>
        <taxon>Craniata</taxon>
        <taxon>Vertebrata</taxon>
        <taxon>Euteleostomi</taxon>
        <taxon>Mammalia</taxon>
        <taxon>Eutheria</taxon>
        <taxon>Euarchontoglires</taxon>
        <taxon>Glires</taxon>
        <taxon>Rodentia</taxon>
        <taxon>Myomorpha</taxon>
        <taxon>Muroidea</taxon>
        <taxon>Cricetidae</taxon>
        <taxon>Arvicolinae</taxon>
        <taxon>Myodes</taxon>
    </lineage>
</organism>
<dbReference type="AlphaFoldDB" id="A0AAW0HRD8"/>
<accession>A0AAW0HRD8</accession>
<name>A0AAW0HRD8_MYOGA</name>
<reference evidence="1 2" key="1">
    <citation type="journal article" date="2023" name="bioRxiv">
        <title>Conserved and derived expression patterns and positive selection on dental genes reveal complex evolutionary context of ever-growing rodent molars.</title>
        <authorList>
            <person name="Calamari Z.T."/>
            <person name="Song A."/>
            <person name="Cohen E."/>
            <person name="Akter M."/>
            <person name="Roy R.D."/>
            <person name="Hallikas O."/>
            <person name="Christensen M.M."/>
            <person name="Li P."/>
            <person name="Marangoni P."/>
            <person name="Jernvall J."/>
            <person name="Klein O.D."/>
        </authorList>
    </citation>
    <scope>NUCLEOTIDE SEQUENCE [LARGE SCALE GENOMIC DNA]</scope>
    <source>
        <strain evidence="1">V071</strain>
    </source>
</reference>
<keyword evidence="2" id="KW-1185">Reference proteome</keyword>